<feature type="region of interest" description="Disordered" evidence="1">
    <location>
        <begin position="33"/>
        <end position="68"/>
    </location>
</feature>
<dbReference type="Bgee" id="ENSOANG00000039827">
    <property type="expression patterns" value="Expressed in heart and 6 other cell types or tissues"/>
</dbReference>
<dbReference type="GeneTree" id="ENSGT00860000134050"/>
<reference evidence="2 3" key="1">
    <citation type="journal article" date="2008" name="Nature">
        <title>Genome analysis of the platypus reveals unique signatures of evolution.</title>
        <authorList>
            <person name="Warren W.C."/>
            <person name="Hillier L.W."/>
            <person name="Marshall Graves J.A."/>
            <person name="Birney E."/>
            <person name="Ponting C.P."/>
            <person name="Grutzner F."/>
            <person name="Belov K."/>
            <person name="Miller W."/>
            <person name="Clarke L."/>
            <person name="Chinwalla A.T."/>
            <person name="Yang S.P."/>
            <person name="Heger A."/>
            <person name="Locke D.P."/>
            <person name="Miethke P."/>
            <person name="Waters P.D."/>
            <person name="Veyrunes F."/>
            <person name="Fulton L."/>
            <person name="Fulton B."/>
            <person name="Graves T."/>
            <person name="Wallis J."/>
            <person name="Puente X.S."/>
            <person name="Lopez-Otin C."/>
            <person name="Ordonez G.R."/>
            <person name="Eichler E.E."/>
            <person name="Chen L."/>
            <person name="Cheng Z."/>
            <person name="Deakin J.E."/>
            <person name="Alsop A."/>
            <person name="Thompson K."/>
            <person name="Kirby P."/>
            <person name="Papenfuss A.T."/>
            <person name="Wakefield M.J."/>
            <person name="Olender T."/>
            <person name="Lancet D."/>
            <person name="Huttley G.A."/>
            <person name="Smit A.F."/>
            <person name="Pask A."/>
            <person name="Temple-Smith P."/>
            <person name="Batzer M.A."/>
            <person name="Walker J.A."/>
            <person name="Konkel M.K."/>
            <person name="Harris R.S."/>
            <person name="Whittington C.M."/>
            <person name="Wong E.S."/>
            <person name="Gemmell N.J."/>
            <person name="Buschiazzo E."/>
            <person name="Vargas Jentzsch I.M."/>
            <person name="Merkel A."/>
            <person name="Schmitz J."/>
            <person name="Zemann A."/>
            <person name="Churakov G."/>
            <person name="Kriegs J.O."/>
            <person name="Brosius J."/>
            <person name="Murchison E.P."/>
            <person name="Sachidanandam R."/>
            <person name="Smith C."/>
            <person name="Hannon G.J."/>
            <person name="Tsend-Ayush E."/>
            <person name="McMillan D."/>
            <person name="Attenborough R."/>
            <person name="Rens W."/>
            <person name="Ferguson-Smith M."/>
            <person name="Lefevre C.M."/>
            <person name="Sharp J.A."/>
            <person name="Nicholas K.R."/>
            <person name="Ray D.A."/>
            <person name="Kube M."/>
            <person name="Reinhardt R."/>
            <person name="Pringle T.H."/>
            <person name="Taylor J."/>
            <person name="Jones R.C."/>
            <person name="Nixon B."/>
            <person name="Dacheux J.L."/>
            <person name="Niwa H."/>
            <person name="Sekita Y."/>
            <person name="Huang X."/>
            <person name="Stark A."/>
            <person name="Kheradpour P."/>
            <person name="Kellis M."/>
            <person name="Flicek P."/>
            <person name="Chen Y."/>
            <person name="Webber C."/>
            <person name="Hardison R."/>
            <person name="Nelson J."/>
            <person name="Hallsworth-Pepin K."/>
            <person name="Delehaunty K."/>
            <person name="Markovic C."/>
            <person name="Minx P."/>
            <person name="Feng Y."/>
            <person name="Kremitzki C."/>
            <person name="Mitreva M."/>
            <person name="Glasscock J."/>
            <person name="Wylie T."/>
            <person name="Wohldmann P."/>
            <person name="Thiru P."/>
            <person name="Nhan M.N."/>
            <person name="Pohl C.S."/>
            <person name="Smith S.M."/>
            <person name="Hou S."/>
            <person name="Nefedov M."/>
            <person name="de Jong P.J."/>
            <person name="Renfree M.B."/>
            <person name="Mardis E.R."/>
            <person name="Wilson R.K."/>
        </authorList>
    </citation>
    <scope>NUCLEOTIDE SEQUENCE [LARGE SCALE GENOMIC DNA]</scope>
    <source>
        <strain evidence="2 3">Glennie</strain>
    </source>
</reference>
<sequence>MEAATAVRWYKRMSLLYALGAWTTLASALVYHWMRPPPPPQPQGDGPDDREEQREEHPAEMPSPRKGFHVETTFTYRENFVPYTTRIFNLLKSWTGGPGPAE</sequence>
<organism evidence="2 3">
    <name type="scientific">Ornithorhynchus anatinus</name>
    <name type="common">Duckbill platypus</name>
    <dbReference type="NCBI Taxonomy" id="9258"/>
    <lineage>
        <taxon>Eukaryota</taxon>
        <taxon>Metazoa</taxon>
        <taxon>Chordata</taxon>
        <taxon>Craniata</taxon>
        <taxon>Vertebrata</taxon>
        <taxon>Euteleostomi</taxon>
        <taxon>Mammalia</taxon>
        <taxon>Monotremata</taxon>
        <taxon>Ornithorhynchidae</taxon>
        <taxon>Ornithorhynchus</taxon>
    </lineage>
</organism>
<dbReference type="KEGG" id="oaa:114812916"/>
<dbReference type="Ensembl" id="ENSOANT00000070353.1">
    <property type="protein sequence ID" value="ENSOANP00000037139.1"/>
    <property type="gene ID" value="ENSOANG00000039827.1"/>
</dbReference>
<evidence type="ECO:0000256" key="1">
    <source>
        <dbReference type="SAM" id="MobiDB-lite"/>
    </source>
</evidence>
<reference evidence="2" key="2">
    <citation type="submission" date="2025-08" db="UniProtKB">
        <authorList>
            <consortium name="Ensembl"/>
        </authorList>
    </citation>
    <scope>IDENTIFICATION</scope>
    <source>
        <strain evidence="2">Glennie</strain>
    </source>
</reference>
<dbReference type="InParanoid" id="A0A6I8N7Q0"/>
<dbReference type="GO" id="GO:0005739">
    <property type="term" value="C:mitochondrion"/>
    <property type="evidence" value="ECO:0000318"/>
    <property type="project" value="GO_Central"/>
</dbReference>
<dbReference type="AlphaFoldDB" id="A0A6I8N7Q0"/>
<dbReference type="PANTHER" id="PTHR40386">
    <property type="entry name" value="SMALL INTEGRAL MEMBRANE PROTEIN 26"/>
    <property type="match status" value="1"/>
</dbReference>
<protein>
    <submittedName>
        <fullName evidence="2">Small integral membrane protein 26</fullName>
    </submittedName>
</protein>
<name>A0A6I8N7Q0_ORNAN</name>
<evidence type="ECO:0000313" key="2">
    <source>
        <dbReference type="Ensembl" id="ENSOANP00000037139.1"/>
    </source>
</evidence>
<dbReference type="Proteomes" id="UP000002279">
    <property type="component" value="Chromosome 1"/>
</dbReference>
<dbReference type="RefSeq" id="XP_028923720.1">
    <property type="nucleotide sequence ID" value="XM_029067887.2"/>
</dbReference>
<reference evidence="2" key="3">
    <citation type="submission" date="2025-09" db="UniProtKB">
        <authorList>
            <consortium name="Ensembl"/>
        </authorList>
    </citation>
    <scope>IDENTIFICATION</scope>
    <source>
        <strain evidence="2">Glennie</strain>
    </source>
</reference>
<accession>A0A6I8N7Q0</accession>
<dbReference type="FunCoup" id="A0A6I8N7Q0">
    <property type="interactions" value="27"/>
</dbReference>
<evidence type="ECO:0000313" key="3">
    <source>
        <dbReference type="Proteomes" id="UP000002279"/>
    </source>
</evidence>
<dbReference type="CTD" id="388789"/>
<dbReference type="GeneID" id="114812916"/>
<dbReference type="OMA" id="YGLGAWT"/>
<dbReference type="PANTHER" id="PTHR40386:SF1">
    <property type="entry name" value="SMALL INTEGRAL MEMBRANE PROTEIN 26"/>
    <property type="match status" value="1"/>
</dbReference>
<gene>
    <name evidence="2" type="primary">SMIM26</name>
</gene>
<dbReference type="InterPro" id="IPR038831">
    <property type="entry name" value="SMIM26"/>
</dbReference>
<keyword evidence="3" id="KW-1185">Reference proteome</keyword>
<dbReference type="OrthoDB" id="9905290at2759"/>
<proteinExistence type="predicted"/>